<dbReference type="Gramene" id="TVU25458">
    <property type="protein sequence ID" value="TVU25458"/>
    <property type="gene ID" value="EJB05_27954"/>
</dbReference>
<evidence type="ECO:0000256" key="1">
    <source>
        <dbReference type="SAM" id="MobiDB-lite"/>
    </source>
</evidence>
<gene>
    <name evidence="2" type="ORF">EJB05_27954</name>
</gene>
<comment type="caution">
    <text evidence="2">The sequence shown here is derived from an EMBL/GenBank/DDBJ whole genome shotgun (WGS) entry which is preliminary data.</text>
</comment>
<dbReference type="AlphaFoldDB" id="A0A5J9UQ08"/>
<protein>
    <submittedName>
        <fullName evidence="2">Uncharacterized protein</fullName>
    </submittedName>
</protein>
<reference evidence="2 3" key="1">
    <citation type="journal article" date="2019" name="Sci. Rep.">
        <title>A high-quality genome of Eragrostis curvula grass provides insights into Poaceae evolution and supports new strategies to enhance forage quality.</title>
        <authorList>
            <person name="Carballo J."/>
            <person name="Santos B.A.C.M."/>
            <person name="Zappacosta D."/>
            <person name="Garbus I."/>
            <person name="Selva J.P."/>
            <person name="Gallo C.A."/>
            <person name="Diaz A."/>
            <person name="Albertini E."/>
            <person name="Caccamo M."/>
            <person name="Echenique V."/>
        </authorList>
    </citation>
    <scope>NUCLEOTIDE SEQUENCE [LARGE SCALE GENOMIC DNA]</scope>
    <source>
        <strain evidence="3">cv. Victoria</strain>
        <tissue evidence="2">Leaf</tissue>
    </source>
</reference>
<keyword evidence="3" id="KW-1185">Reference proteome</keyword>
<dbReference type="EMBL" id="RWGY01000013">
    <property type="protein sequence ID" value="TVU25458.1"/>
    <property type="molecule type" value="Genomic_DNA"/>
</dbReference>
<dbReference type="Proteomes" id="UP000324897">
    <property type="component" value="Chromosome 2"/>
</dbReference>
<sequence>HLPVGYGALGPLTARLIFVHLANPCPPDPSHRTPRRIASSLRLAGVGDSTCVLASALKELDPHKLTLADALLRPAQPPASCFPDISNPRPHFFPTRSPALSIAFSNGRKRKTEGLCTRASAAAEHLSPPNSLGDTLQGTDRFSSHDLFDDMPNRQSIHLILDNPAFMQQAIQWCHNHGVFPLAMATHNRTLTWQRGALTYLKNSVVSELDRSYRKSIHAVRFERLIIPLLSVMARANSSKDINHQAQGDEIGPEDPERNDT</sequence>
<proteinExistence type="predicted"/>
<feature type="region of interest" description="Disordered" evidence="1">
    <location>
        <begin position="239"/>
        <end position="261"/>
    </location>
</feature>
<accession>A0A5J9UQ08</accession>
<feature type="non-terminal residue" evidence="2">
    <location>
        <position position="1"/>
    </location>
</feature>
<name>A0A5J9UQ08_9POAL</name>
<evidence type="ECO:0000313" key="2">
    <source>
        <dbReference type="EMBL" id="TVU25458.1"/>
    </source>
</evidence>
<organism evidence="2 3">
    <name type="scientific">Eragrostis curvula</name>
    <name type="common">weeping love grass</name>
    <dbReference type="NCBI Taxonomy" id="38414"/>
    <lineage>
        <taxon>Eukaryota</taxon>
        <taxon>Viridiplantae</taxon>
        <taxon>Streptophyta</taxon>
        <taxon>Embryophyta</taxon>
        <taxon>Tracheophyta</taxon>
        <taxon>Spermatophyta</taxon>
        <taxon>Magnoliopsida</taxon>
        <taxon>Liliopsida</taxon>
        <taxon>Poales</taxon>
        <taxon>Poaceae</taxon>
        <taxon>PACMAD clade</taxon>
        <taxon>Chloridoideae</taxon>
        <taxon>Eragrostideae</taxon>
        <taxon>Eragrostidinae</taxon>
        <taxon>Eragrostis</taxon>
    </lineage>
</organism>
<evidence type="ECO:0000313" key="3">
    <source>
        <dbReference type="Proteomes" id="UP000324897"/>
    </source>
</evidence>